<feature type="compositionally biased region" description="Basic and acidic residues" evidence="2">
    <location>
        <begin position="1126"/>
        <end position="1139"/>
    </location>
</feature>
<keyword evidence="1" id="KW-0547">Nucleotide-binding</keyword>
<protein>
    <submittedName>
        <fullName evidence="5">Uncharacterized protein</fullName>
    </submittedName>
</protein>
<name>A0AA36IWS6_9DINO</name>
<feature type="region of interest" description="Disordered" evidence="2">
    <location>
        <begin position="1234"/>
        <end position="1261"/>
    </location>
</feature>
<dbReference type="SUPFAM" id="SSF49879">
    <property type="entry name" value="SMAD/FHA domain"/>
    <property type="match status" value="1"/>
</dbReference>
<dbReference type="Gene3D" id="2.60.200.20">
    <property type="match status" value="1"/>
</dbReference>
<dbReference type="InterPro" id="IPR011009">
    <property type="entry name" value="Kinase-like_dom_sf"/>
</dbReference>
<feature type="compositionally biased region" description="Low complexity" evidence="2">
    <location>
        <begin position="1024"/>
        <end position="1033"/>
    </location>
</feature>
<dbReference type="InterPro" id="IPR017441">
    <property type="entry name" value="Protein_kinase_ATP_BS"/>
</dbReference>
<feature type="region of interest" description="Disordered" evidence="2">
    <location>
        <begin position="282"/>
        <end position="316"/>
    </location>
</feature>
<feature type="compositionally biased region" description="Basic and acidic residues" evidence="2">
    <location>
        <begin position="1034"/>
        <end position="1048"/>
    </location>
</feature>
<dbReference type="SMART" id="SM00220">
    <property type="entry name" value="S_TKc"/>
    <property type="match status" value="1"/>
</dbReference>
<feature type="region of interest" description="Disordered" evidence="2">
    <location>
        <begin position="496"/>
        <end position="528"/>
    </location>
</feature>
<dbReference type="InterPro" id="IPR000719">
    <property type="entry name" value="Prot_kinase_dom"/>
</dbReference>
<sequence length="1365" mass="150699">MAAAPMTGGPDYQKPSWAGKPSLSNLSLELIVAGEVRQRVELDVQQHDAFLVGREKNCDVVLEGLEKMASRYHCILQCKENSPEIYVYDLKSSHGTVVNGNQIDPMKFEPLRVGGQLKFNAVKPTPRDVLAVLCGPEEAMEEEGDIDLSDYREQAAKELAAKEKAMLEDLARRKAAKKKRMHAEAQREAVAKAYAAKAQHQMQQRKDQEEKDREKLHEVNWGMGEDAVEIPLEELHGDAQKLMDANGKLDLEKVRQLSLTQKQEAMVQKLEQKQKKIANLLREKQRQEEQAATRARRKQQSDLDIDELPDAGMGTQNMEKIQRLTEKIEKSEEDFGNQADTLYVSLGLKKAGFGRVSKRQAALYDTRDDGSDDEFFDRTAQAGKDAVKEKEAVDIPSELIGLPTMAEVENEKSLEAKLLQLKAEKARVSAQLAAEKVKAKKEAEVGDMEDDSLDAFMSATVKELREDKGGKLQRRLQEVEKRLGEFEAMLKKAKVNSETPSAAPKAKVEKVAKVETPKAKADKRPVTSTAEVLARLTKAEAKAQATKAAEAAANAESATKAADEPKAEETKEPAKEAPQAQEKAAAKPEYHINPEQAGLQFLGKTEPAAKKRKVYGVTMPPQFRNTRDMDQARAAAQDFSSFYSNYRLGKALGKGSYGYVFLAKARYSQNSYAVKVQTSRRTAAKKIEHEAKIWKLSATHRNVVHFLQMCQEADIYFMVMEACQCSLFDRLIDNPKWVWEQLVSDLHQLVAGLQHLHSRRVLHSDIKAENALYGGSDGKTLKLADFGLAVYITPAEGPLTRARGSRSYMAPEMLAGEGYNFPADMWSFGVLVYVLLVGQFPIGQSKQTKSELTRNIIRVEREPARLTNLANKLKRTIASEQGKLDKRRLASEKTGSSVDFARIAPSSEGEGSAAAEDLLTRHVSVQMKRLKVVEFIRLFLQRNPLERRTATEAMQAELFLQAPEENPMLVINRRPLKRTDAKEEPKLEKDKDSSEKEKKTDPKETNVTEAGDASSTGSGGSAGGAQASAPAEAVADHRGKQRGGEDSSPKPTMRRRSLSGLDNADTPGMQRLQVPKFRPKPLRPAEPVVTPEATPEEPKVVSGLASPSPSDGGKSPSTMMLEVQETETKPLEKPAERSRPRAGSGGIIANASDSDLNDRGSMVSATHSRMSRMSSLRMRSSMGMLSRDQSGFDLLHQLAANSDPVGTSWNLQDSALFSTSNNGARLARDKVMRSMGSRGSNNDPSELHSHLGRTSSPMAPRIQRVTTAPASPGRIANGTTRTVPPLAASSGVCLMGRPARRPCGAGSPLTRCCACNTWCPTRWAPAPNECEARIDRRLWHARRNAHLSTPRVESHPVRRSMRYLT</sequence>
<evidence type="ECO:0000256" key="1">
    <source>
        <dbReference type="PROSITE-ProRule" id="PRU10141"/>
    </source>
</evidence>
<feature type="region of interest" description="Disordered" evidence="2">
    <location>
        <begin position="970"/>
        <end position="1173"/>
    </location>
</feature>
<feature type="compositionally biased region" description="Basic and acidic residues" evidence="2">
    <location>
        <begin position="977"/>
        <end position="1006"/>
    </location>
</feature>
<dbReference type="SMART" id="SM00240">
    <property type="entry name" value="FHA"/>
    <property type="match status" value="1"/>
</dbReference>
<comment type="caution">
    <text evidence="5">The sequence shown here is derived from an EMBL/GenBank/DDBJ whole genome shotgun (WGS) entry which is preliminary data.</text>
</comment>
<evidence type="ECO:0000313" key="6">
    <source>
        <dbReference type="Proteomes" id="UP001178507"/>
    </source>
</evidence>
<keyword evidence="1" id="KW-0067">ATP-binding</keyword>
<proteinExistence type="predicted"/>
<dbReference type="PANTHER" id="PTHR24347">
    <property type="entry name" value="SERINE/THREONINE-PROTEIN KINASE"/>
    <property type="match status" value="1"/>
</dbReference>
<gene>
    <name evidence="5" type="ORF">EVOR1521_LOCUS19863</name>
</gene>
<organism evidence="5 6">
    <name type="scientific">Effrenium voratum</name>
    <dbReference type="NCBI Taxonomy" id="2562239"/>
    <lineage>
        <taxon>Eukaryota</taxon>
        <taxon>Sar</taxon>
        <taxon>Alveolata</taxon>
        <taxon>Dinophyceae</taxon>
        <taxon>Suessiales</taxon>
        <taxon>Symbiodiniaceae</taxon>
        <taxon>Effrenium</taxon>
    </lineage>
</organism>
<feature type="compositionally biased region" description="Basic and acidic residues" evidence="2">
    <location>
        <begin position="506"/>
        <end position="525"/>
    </location>
</feature>
<evidence type="ECO:0000259" key="3">
    <source>
        <dbReference type="PROSITE" id="PS50006"/>
    </source>
</evidence>
<dbReference type="Gene3D" id="3.30.200.20">
    <property type="entry name" value="Phosphorylase Kinase, domain 1"/>
    <property type="match status" value="1"/>
</dbReference>
<feature type="compositionally biased region" description="Low complexity" evidence="2">
    <location>
        <begin position="1106"/>
        <end position="1117"/>
    </location>
</feature>
<dbReference type="PROSITE" id="PS00107">
    <property type="entry name" value="PROTEIN_KINASE_ATP"/>
    <property type="match status" value="1"/>
</dbReference>
<feature type="binding site" evidence="1">
    <location>
        <position position="685"/>
    </location>
    <ligand>
        <name>ATP</name>
        <dbReference type="ChEBI" id="CHEBI:30616"/>
    </ligand>
</feature>
<dbReference type="Pfam" id="PF00069">
    <property type="entry name" value="Pkinase"/>
    <property type="match status" value="1"/>
</dbReference>
<feature type="compositionally biased region" description="Basic and acidic residues" evidence="2">
    <location>
        <begin position="561"/>
        <end position="575"/>
    </location>
</feature>
<evidence type="ECO:0000256" key="2">
    <source>
        <dbReference type="SAM" id="MobiDB-lite"/>
    </source>
</evidence>
<dbReference type="SUPFAM" id="SSF56112">
    <property type="entry name" value="Protein kinase-like (PK-like)"/>
    <property type="match status" value="1"/>
</dbReference>
<dbReference type="PROSITE" id="PS50006">
    <property type="entry name" value="FHA_DOMAIN"/>
    <property type="match status" value="1"/>
</dbReference>
<feature type="domain" description="FHA" evidence="3">
    <location>
        <begin position="50"/>
        <end position="103"/>
    </location>
</feature>
<feature type="compositionally biased region" description="Basic and acidic residues" evidence="2">
    <location>
        <begin position="282"/>
        <end position="291"/>
    </location>
</feature>
<dbReference type="InterPro" id="IPR000253">
    <property type="entry name" value="FHA_dom"/>
</dbReference>
<feature type="domain" description="Protein kinase" evidence="4">
    <location>
        <begin position="646"/>
        <end position="960"/>
    </location>
</feature>
<evidence type="ECO:0000313" key="5">
    <source>
        <dbReference type="EMBL" id="CAJ1395432.1"/>
    </source>
</evidence>
<dbReference type="Gene3D" id="1.10.510.10">
    <property type="entry name" value="Transferase(Phosphotransferase) domain 1"/>
    <property type="match status" value="1"/>
</dbReference>
<dbReference type="InterPro" id="IPR008984">
    <property type="entry name" value="SMAD_FHA_dom_sf"/>
</dbReference>
<reference evidence="5" key="1">
    <citation type="submission" date="2023-08" db="EMBL/GenBank/DDBJ databases">
        <authorList>
            <person name="Chen Y."/>
            <person name="Shah S."/>
            <person name="Dougan E. K."/>
            <person name="Thang M."/>
            <person name="Chan C."/>
        </authorList>
    </citation>
    <scope>NUCLEOTIDE SEQUENCE</scope>
</reference>
<dbReference type="GO" id="GO:0005524">
    <property type="term" value="F:ATP binding"/>
    <property type="evidence" value="ECO:0007669"/>
    <property type="project" value="UniProtKB-UniRule"/>
</dbReference>
<keyword evidence="6" id="KW-1185">Reference proteome</keyword>
<dbReference type="PROSITE" id="PS50011">
    <property type="entry name" value="PROTEIN_KINASE_DOM"/>
    <property type="match status" value="1"/>
</dbReference>
<accession>A0AA36IWS6</accession>
<dbReference type="GO" id="GO:0004672">
    <property type="term" value="F:protein kinase activity"/>
    <property type="evidence" value="ECO:0007669"/>
    <property type="project" value="InterPro"/>
</dbReference>
<evidence type="ECO:0000259" key="4">
    <source>
        <dbReference type="PROSITE" id="PS50011"/>
    </source>
</evidence>
<dbReference type="Pfam" id="PF00498">
    <property type="entry name" value="FHA"/>
    <property type="match status" value="1"/>
</dbReference>
<feature type="compositionally biased region" description="Low complexity" evidence="2">
    <location>
        <begin position="545"/>
        <end position="560"/>
    </location>
</feature>
<feature type="region of interest" description="Disordered" evidence="2">
    <location>
        <begin position="545"/>
        <end position="591"/>
    </location>
</feature>
<dbReference type="EMBL" id="CAUJNA010003157">
    <property type="protein sequence ID" value="CAJ1395432.1"/>
    <property type="molecule type" value="Genomic_DNA"/>
</dbReference>
<dbReference type="Proteomes" id="UP001178507">
    <property type="component" value="Unassembled WGS sequence"/>
</dbReference>